<reference evidence="3 4" key="1">
    <citation type="submission" date="2020-03" db="EMBL/GenBank/DDBJ databases">
        <authorList>
            <person name="Wang L."/>
            <person name="He N."/>
            <person name="Li Y."/>
            <person name="Fang Y."/>
            <person name="Zhang F."/>
        </authorList>
    </citation>
    <scope>NUCLEOTIDE SEQUENCE [LARGE SCALE GENOMIC DNA]</scope>
    <source>
        <strain evidence="3 4">36D10-4-7</strain>
    </source>
</reference>
<name>A0ABX1CI83_9SPHN</name>
<dbReference type="EMBL" id="JAAVJH010000001">
    <property type="protein sequence ID" value="NJR77079.1"/>
    <property type="molecule type" value="Genomic_DNA"/>
</dbReference>
<organism evidence="3 4">
    <name type="scientific">Sphingomonas corticis</name>
    <dbReference type="NCBI Taxonomy" id="2722791"/>
    <lineage>
        <taxon>Bacteria</taxon>
        <taxon>Pseudomonadati</taxon>
        <taxon>Pseudomonadota</taxon>
        <taxon>Alphaproteobacteria</taxon>
        <taxon>Sphingomonadales</taxon>
        <taxon>Sphingomonadaceae</taxon>
        <taxon>Sphingomonas</taxon>
    </lineage>
</organism>
<keyword evidence="2" id="KW-0812">Transmembrane</keyword>
<dbReference type="RefSeq" id="WP_168132592.1">
    <property type="nucleotide sequence ID" value="NZ_JAAVJH010000001.1"/>
</dbReference>
<protein>
    <recommendedName>
        <fullName evidence="5">YtxH domain-containing protein</fullName>
    </recommendedName>
</protein>
<evidence type="ECO:0008006" key="5">
    <source>
        <dbReference type="Google" id="ProtNLM"/>
    </source>
</evidence>
<feature type="compositionally biased region" description="Basic and acidic residues" evidence="1">
    <location>
        <begin position="7"/>
        <end position="29"/>
    </location>
</feature>
<keyword evidence="2" id="KW-0472">Membrane</keyword>
<keyword evidence="2" id="KW-1133">Transmembrane helix</keyword>
<evidence type="ECO:0000313" key="3">
    <source>
        <dbReference type="EMBL" id="NJR77079.1"/>
    </source>
</evidence>
<evidence type="ECO:0000313" key="4">
    <source>
        <dbReference type="Proteomes" id="UP000732399"/>
    </source>
</evidence>
<dbReference type="Proteomes" id="UP000732399">
    <property type="component" value="Unassembled WGS sequence"/>
</dbReference>
<evidence type="ECO:0000256" key="2">
    <source>
        <dbReference type="SAM" id="Phobius"/>
    </source>
</evidence>
<sequence length="137" mass="13804">MTTPQHSNDEHGRVRDGVDNVKEKAREAARQASSAVETNPLGVLIGGAAVGAIVGAVLPRSQKEKDLLAPLGKRVGATAAAAFAAAKETGRSELDNLGLSKGAAKDQARSLLSNVAKAAGNAGKAAVNAGREQAKGQ</sequence>
<comment type="caution">
    <text evidence="3">The sequence shown here is derived from an EMBL/GenBank/DDBJ whole genome shotgun (WGS) entry which is preliminary data.</text>
</comment>
<feature type="region of interest" description="Disordered" evidence="1">
    <location>
        <begin position="1"/>
        <end position="33"/>
    </location>
</feature>
<feature type="transmembrane region" description="Helical" evidence="2">
    <location>
        <begin position="41"/>
        <end position="58"/>
    </location>
</feature>
<accession>A0ABX1CI83</accession>
<evidence type="ECO:0000256" key="1">
    <source>
        <dbReference type="SAM" id="MobiDB-lite"/>
    </source>
</evidence>
<proteinExistence type="predicted"/>
<gene>
    <name evidence="3" type="ORF">HBH26_00435</name>
</gene>
<keyword evidence="4" id="KW-1185">Reference proteome</keyword>